<evidence type="ECO:0000256" key="4">
    <source>
        <dbReference type="ARBA" id="ARBA00022448"/>
    </source>
</evidence>
<dbReference type="Proteomes" id="UP001189122">
    <property type="component" value="Unassembled WGS sequence"/>
</dbReference>
<dbReference type="EMBL" id="LR743591">
    <property type="protein sequence ID" value="CAA2619277.1"/>
    <property type="molecule type" value="Genomic_DNA"/>
</dbReference>
<evidence type="ECO:0000256" key="13">
    <source>
        <dbReference type="SAM" id="Phobius"/>
    </source>
</evidence>
<feature type="domain" description="Cation/H(+) antiporter C-terminal" evidence="16">
    <location>
        <begin position="558"/>
        <end position="590"/>
    </location>
</feature>
<feature type="domain" description="Cation/H(+) antiporter central" evidence="15">
    <location>
        <begin position="410"/>
        <end position="550"/>
    </location>
</feature>
<evidence type="ECO:0000259" key="15">
    <source>
        <dbReference type="Pfam" id="PF23256"/>
    </source>
</evidence>
<proteinExistence type="inferred from homology"/>
<dbReference type="EMBL" id="CACRZD030000004">
    <property type="protein sequence ID" value="CAA6659004.1"/>
    <property type="molecule type" value="Genomic_DNA"/>
</dbReference>
<keyword evidence="10 13" id="KW-0472">Membrane</keyword>
<comment type="similarity">
    <text evidence="11">Belongs to the monovalent cation:proton antiporter 2 (CPA2) transporter (TC 2.A.37) family. CHX (TC 2.A.37.4) subfamily.</text>
</comment>
<protein>
    <submittedName>
        <fullName evidence="17">Uncharacterized protein</fullName>
    </submittedName>
</protein>
<evidence type="ECO:0000259" key="16">
    <source>
        <dbReference type="Pfam" id="PF23259"/>
    </source>
</evidence>
<accession>A0A7I8IN65</accession>
<feature type="compositionally biased region" description="Polar residues" evidence="12">
    <location>
        <begin position="702"/>
        <end position="724"/>
    </location>
</feature>
<feature type="transmembrane region" description="Helical" evidence="13">
    <location>
        <begin position="291"/>
        <end position="308"/>
    </location>
</feature>
<organism evidence="17">
    <name type="scientific">Spirodela intermedia</name>
    <name type="common">Intermediate duckweed</name>
    <dbReference type="NCBI Taxonomy" id="51605"/>
    <lineage>
        <taxon>Eukaryota</taxon>
        <taxon>Viridiplantae</taxon>
        <taxon>Streptophyta</taxon>
        <taxon>Embryophyta</taxon>
        <taxon>Tracheophyta</taxon>
        <taxon>Spermatophyta</taxon>
        <taxon>Magnoliopsida</taxon>
        <taxon>Liliopsida</taxon>
        <taxon>Araceae</taxon>
        <taxon>Lemnoideae</taxon>
        <taxon>Spirodela</taxon>
    </lineage>
</organism>
<gene>
    <name evidence="17" type="ORF">SI7747_04005444</name>
</gene>
<feature type="transmembrane region" description="Helical" evidence="13">
    <location>
        <begin position="195"/>
        <end position="220"/>
    </location>
</feature>
<dbReference type="GO" id="GO:0016020">
    <property type="term" value="C:membrane"/>
    <property type="evidence" value="ECO:0007669"/>
    <property type="project" value="UniProtKB-SubCell"/>
</dbReference>
<feature type="transmembrane region" description="Helical" evidence="13">
    <location>
        <begin position="127"/>
        <end position="149"/>
    </location>
</feature>
<keyword evidence="5" id="KW-0633">Potassium transport</keyword>
<evidence type="ECO:0000256" key="6">
    <source>
        <dbReference type="ARBA" id="ARBA00022692"/>
    </source>
</evidence>
<feature type="transmembrane region" description="Helical" evidence="13">
    <location>
        <begin position="346"/>
        <end position="368"/>
    </location>
</feature>
<dbReference type="GO" id="GO:0012505">
    <property type="term" value="C:endomembrane system"/>
    <property type="evidence" value="ECO:0007669"/>
    <property type="project" value="TreeGrafter"/>
</dbReference>
<comment type="function">
    <text evidence="1">May function as sodium-coupled metabolite transporter across the chloroplast envelope.</text>
</comment>
<evidence type="ECO:0000256" key="2">
    <source>
        <dbReference type="ARBA" id="ARBA00004119"/>
    </source>
</evidence>
<dbReference type="Gene3D" id="1.20.1530.20">
    <property type="match status" value="2"/>
</dbReference>
<dbReference type="Pfam" id="PF23256">
    <property type="entry name" value="CHX17_2nd"/>
    <property type="match status" value="1"/>
</dbReference>
<feature type="transmembrane region" description="Helical" evidence="13">
    <location>
        <begin position="240"/>
        <end position="257"/>
    </location>
</feature>
<evidence type="ECO:0000256" key="11">
    <source>
        <dbReference type="ARBA" id="ARBA00038341"/>
    </source>
</evidence>
<dbReference type="InterPro" id="IPR050794">
    <property type="entry name" value="CPA2_transporter"/>
</dbReference>
<feature type="transmembrane region" description="Helical" evidence="13">
    <location>
        <begin position="264"/>
        <end position="285"/>
    </location>
</feature>
<dbReference type="Pfam" id="PF00999">
    <property type="entry name" value="Na_H_Exchanger"/>
    <property type="match status" value="2"/>
</dbReference>
<evidence type="ECO:0000256" key="5">
    <source>
        <dbReference type="ARBA" id="ARBA00022538"/>
    </source>
</evidence>
<dbReference type="InterPro" id="IPR006153">
    <property type="entry name" value="Cation/H_exchanger_TM"/>
</dbReference>
<dbReference type="GO" id="GO:0006885">
    <property type="term" value="P:regulation of pH"/>
    <property type="evidence" value="ECO:0007669"/>
    <property type="project" value="TreeGrafter"/>
</dbReference>
<evidence type="ECO:0000259" key="14">
    <source>
        <dbReference type="Pfam" id="PF00999"/>
    </source>
</evidence>
<dbReference type="GO" id="GO:0015297">
    <property type="term" value="F:antiporter activity"/>
    <property type="evidence" value="ECO:0007669"/>
    <property type="project" value="InterPro"/>
</dbReference>
<keyword evidence="9" id="KW-0406">Ion transport</keyword>
<reference evidence="17 18" key="1">
    <citation type="submission" date="2019-12" db="EMBL/GenBank/DDBJ databases">
        <authorList>
            <person name="Scholz U."/>
            <person name="Mascher M."/>
            <person name="Fiebig A."/>
        </authorList>
    </citation>
    <scope>NUCLEOTIDE SEQUENCE</scope>
</reference>
<dbReference type="Pfam" id="PF23259">
    <property type="entry name" value="CHX17_C"/>
    <property type="match status" value="2"/>
</dbReference>
<feature type="transmembrane region" description="Helical" evidence="13">
    <location>
        <begin position="320"/>
        <end position="340"/>
    </location>
</feature>
<evidence type="ECO:0000256" key="7">
    <source>
        <dbReference type="ARBA" id="ARBA00022958"/>
    </source>
</evidence>
<dbReference type="PANTHER" id="PTHR32468:SF164">
    <property type="entry name" value="OS05G0485000 PROTEIN"/>
    <property type="match status" value="1"/>
</dbReference>
<dbReference type="InterPro" id="IPR057290">
    <property type="entry name" value="CHX17_C"/>
</dbReference>
<keyword evidence="6 13" id="KW-0812">Transmembrane</keyword>
<evidence type="ECO:0000256" key="12">
    <source>
        <dbReference type="SAM" id="MobiDB-lite"/>
    </source>
</evidence>
<dbReference type="GO" id="GO:1902600">
    <property type="term" value="P:proton transmembrane transport"/>
    <property type="evidence" value="ECO:0007669"/>
    <property type="project" value="InterPro"/>
</dbReference>
<evidence type="ECO:0000256" key="10">
    <source>
        <dbReference type="ARBA" id="ARBA00023136"/>
    </source>
</evidence>
<feature type="transmembrane region" description="Helical" evidence="13">
    <location>
        <begin position="100"/>
        <end position="120"/>
    </location>
</feature>
<evidence type="ECO:0000256" key="8">
    <source>
        <dbReference type="ARBA" id="ARBA00022989"/>
    </source>
</evidence>
<dbReference type="InterPro" id="IPR057291">
    <property type="entry name" value="CHX17_2nd"/>
</dbReference>
<dbReference type="GO" id="GO:0006813">
    <property type="term" value="P:potassium ion transport"/>
    <property type="evidence" value="ECO:0007669"/>
    <property type="project" value="UniProtKB-KW"/>
</dbReference>
<dbReference type="InterPro" id="IPR038770">
    <property type="entry name" value="Na+/solute_symporter_sf"/>
</dbReference>
<feature type="domain" description="Cation/H+ exchanger transmembrane" evidence="14">
    <location>
        <begin position="46"/>
        <end position="226"/>
    </location>
</feature>
<dbReference type="AlphaFoldDB" id="A0A7I8IN65"/>
<keyword evidence="18" id="KW-1185">Reference proteome</keyword>
<keyword evidence="7" id="KW-0630">Potassium</keyword>
<feature type="transmembrane region" description="Helical" evidence="13">
    <location>
        <begin position="31"/>
        <end position="50"/>
    </location>
</feature>
<keyword evidence="4" id="KW-0813">Transport</keyword>
<evidence type="ECO:0000313" key="18">
    <source>
        <dbReference type="Proteomes" id="UP001189122"/>
    </source>
</evidence>
<feature type="domain" description="Cation/H(+) antiporter C-terminal" evidence="16">
    <location>
        <begin position="611"/>
        <end position="692"/>
    </location>
</feature>
<keyword evidence="8 13" id="KW-1133">Transmembrane helix</keyword>
<comment type="subcellular location">
    <subcellularLocation>
        <location evidence="3">Membrane</location>
        <topology evidence="3">Multi-pass membrane protein</topology>
    </subcellularLocation>
    <subcellularLocation>
        <location evidence="2">Plastid</location>
        <location evidence="2">Chloroplast envelope</location>
    </subcellularLocation>
</comment>
<name>A0A7I8IN65_SPIIN</name>
<evidence type="ECO:0000313" key="17">
    <source>
        <dbReference type="EMBL" id="CAA2619277.1"/>
    </source>
</evidence>
<feature type="transmembrane region" description="Helical" evidence="13">
    <location>
        <begin position="161"/>
        <end position="183"/>
    </location>
</feature>
<evidence type="ECO:0000256" key="9">
    <source>
        <dbReference type="ARBA" id="ARBA00023065"/>
    </source>
</evidence>
<feature type="region of interest" description="Disordered" evidence="12">
    <location>
        <begin position="696"/>
        <end position="730"/>
    </location>
</feature>
<sequence>MENSAASFIVCYAPTMITTNGVWQGDNPLEYSLPLFILQVLLIVMVIRVVGVFIKPLRQPRFVSEVIGGVVLGPSVMGKIPKYLDVIFPTRSVAVLETMGNLGLVYFIFLVGLQVDVAVVKRTGRKAWAMAAAGIVLPFALAVISFFIFRPGISKGTETGALVLFLGVSLSATAFSVLSRILAEMKLLTSELGKIASAVAIINDGCAWILLALAIAVAGGHGRRVAWVLRRTPEGEAVDDAYICFLITAVMVCGLAADAVGIHAVFGSFILGLMIPSGPVGAALIEKLEDFVTGFMMPLFYAVVGLRVDASAVTDVGAAWFLVILILTAGATKVGTTLLVVDGETFAVMVLLSVAVTALVTPLVALAYRPVRQLAPYKRRTIQRSRPDSELRMLACVHSTRNVPSIVPIFVYAVHLVELTGRESAMLVVHEAEHRPGKHSHGNLNRMQAQSEQIIHAFESYEQHAGGVTVQPLTAVSAYTNMHEDICNLAEDKRVALVILPFHKQQTVDGGMEVTNPGIRTVNQCVMAGAPCSVAILVDRGLGGTARISAGQHAAHHIALLFLGGADDREALAYAWRMADHPGISLTVVRFLDGGGGGEAAAPPKLPADMKNDARVVNKVVCNGEETVAAIRAMDSIHDLYVVGRGQGSSSPLTEGLTDWSECPELGVIGDLLASSDFGATVSVLVVQQYTGGFPAGEDPSSPVSPSQQAHQHLNNHGNNQKGRSQAWGP</sequence>
<dbReference type="PANTHER" id="PTHR32468">
    <property type="entry name" value="CATION/H + ANTIPORTER"/>
    <property type="match status" value="1"/>
</dbReference>
<evidence type="ECO:0000256" key="3">
    <source>
        <dbReference type="ARBA" id="ARBA00004141"/>
    </source>
</evidence>
<dbReference type="Gene3D" id="3.40.50.12370">
    <property type="match status" value="1"/>
</dbReference>
<feature type="domain" description="Cation/H+ exchanger transmembrane" evidence="14">
    <location>
        <begin position="232"/>
        <end position="341"/>
    </location>
</feature>
<evidence type="ECO:0000256" key="1">
    <source>
        <dbReference type="ARBA" id="ARBA00003198"/>
    </source>
</evidence>
<dbReference type="GO" id="GO:0009941">
    <property type="term" value="C:chloroplast envelope"/>
    <property type="evidence" value="ECO:0007669"/>
    <property type="project" value="UniProtKB-SubCell"/>
</dbReference>